<keyword evidence="2" id="KW-1185">Reference proteome</keyword>
<evidence type="ECO:0000313" key="2">
    <source>
        <dbReference type="Proteomes" id="UP000765802"/>
    </source>
</evidence>
<organism evidence="1 2">
    <name type="scientific">Flavihumibacter stibioxidans</name>
    <dbReference type="NCBI Taxonomy" id="1834163"/>
    <lineage>
        <taxon>Bacteria</taxon>
        <taxon>Pseudomonadati</taxon>
        <taxon>Bacteroidota</taxon>
        <taxon>Chitinophagia</taxon>
        <taxon>Chitinophagales</taxon>
        <taxon>Chitinophagaceae</taxon>
        <taxon>Flavihumibacter</taxon>
    </lineage>
</organism>
<dbReference type="RefSeq" id="WP_187257445.1">
    <property type="nucleotide sequence ID" value="NZ_JBHULF010000006.1"/>
</dbReference>
<comment type="caution">
    <text evidence="1">The sequence shown here is derived from an EMBL/GenBank/DDBJ whole genome shotgun (WGS) entry which is preliminary data.</text>
</comment>
<reference evidence="1 2" key="1">
    <citation type="submission" date="2016-07" db="EMBL/GenBank/DDBJ databases">
        <title>Genome analysis of Flavihumibacter stibioxidans YS-17.</title>
        <authorList>
            <person name="Shi K."/>
            <person name="Han Y."/>
            <person name="Wang G."/>
        </authorList>
    </citation>
    <scope>NUCLEOTIDE SEQUENCE [LARGE SCALE GENOMIC DNA]</scope>
    <source>
        <strain evidence="1 2">YS-17</strain>
    </source>
</reference>
<gene>
    <name evidence="1" type="ORF">BC349_13775</name>
</gene>
<protein>
    <recommendedName>
        <fullName evidence="3">YD repeat-containing protein</fullName>
    </recommendedName>
</protein>
<dbReference type="Proteomes" id="UP000765802">
    <property type="component" value="Unassembled WGS sequence"/>
</dbReference>
<name>A0ABR7MAQ5_9BACT</name>
<dbReference type="EMBL" id="MBUA01000027">
    <property type="protein sequence ID" value="MBC6492125.1"/>
    <property type="molecule type" value="Genomic_DNA"/>
</dbReference>
<evidence type="ECO:0008006" key="3">
    <source>
        <dbReference type="Google" id="ProtNLM"/>
    </source>
</evidence>
<sequence>MKFFYSFLVPGIVMASFLLQGCRINDPVEPSPESVNPDAPLLRKLTWSNGMTGVFEYNPDSTIKTVGYSLQTAGDQNQYSWVGGRMVEMASFASIYKNVYYYRVDGKLDSIVNKYKELQQPSGYRLDFQYAVNGRPETLRYYQNTEAGPILKTTTTYEYYANGDLFRATTVSGNSTITHTIESYSAACYVFPWAYISGSLDEFYTIYNYPLLSRMDKLPAKITRRIKTASSQPVVDRINTFTFEISDKRLDKLTSVSTFPSFPQYDNTIETVYWY</sequence>
<accession>A0ABR7MAQ5</accession>
<evidence type="ECO:0000313" key="1">
    <source>
        <dbReference type="EMBL" id="MBC6492125.1"/>
    </source>
</evidence>
<proteinExistence type="predicted"/>
<dbReference type="PROSITE" id="PS51257">
    <property type="entry name" value="PROKAR_LIPOPROTEIN"/>
    <property type="match status" value="1"/>
</dbReference>